<evidence type="ECO:0000256" key="1">
    <source>
        <dbReference type="SAM" id="MobiDB-lite"/>
    </source>
</evidence>
<reference evidence="2 3" key="1">
    <citation type="submission" date="2019-11" db="EMBL/GenBank/DDBJ databases">
        <title>Whole genome sequence of Oryza granulata.</title>
        <authorList>
            <person name="Li W."/>
        </authorList>
    </citation>
    <scope>NUCLEOTIDE SEQUENCE [LARGE SCALE GENOMIC DNA]</scope>
    <source>
        <strain evidence="3">cv. Menghai</strain>
        <tissue evidence="2">Leaf</tissue>
    </source>
</reference>
<proteinExistence type="predicted"/>
<protein>
    <submittedName>
        <fullName evidence="2">Uncharacterized protein</fullName>
    </submittedName>
</protein>
<dbReference type="Proteomes" id="UP000479710">
    <property type="component" value="Unassembled WGS sequence"/>
</dbReference>
<sequence length="75" mass="8810">MMHRPLSESDALTQRMINYNPVLLFPPFSPAYLGWTNDQFDAAGLPKWINERQYHRRQGHRPSSPMSRILTSREP</sequence>
<feature type="compositionally biased region" description="Polar residues" evidence="1">
    <location>
        <begin position="64"/>
        <end position="75"/>
    </location>
</feature>
<organism evidence="2 3">
    <name type="scientific">Oryza meyeriana var. granulata</name>
    <dbReference type="NCBI Taxonomy" id="110450"/>
    <lineage>
        <taxon>Eukaryota</taxon>
        <taxon>Viridiplantae</taxon>
        <taxon>Streptophyta</taxon>
        <taxon>Embryophyta</taxon>
        <taxon>Tracheophyta</taxon>
        <taxon>Spermatophyta</taxon>
        <taxon>Magnoliopsida</taxon>
        <taxon>Liliopsida</taxon>
        <taxon>Poales</taxon>
        <taxon>Poaceae</taxon>
        <taxon>BOP clade</taxon>
        <taxon>Oryzoideae</taxon>
        <taxon>Oryzeae</taxon>
        <taxon>Oryzinae</taxon>
        <taxon>Oryza</taxon>
        <taxon>Oryza meyeriana</taxon>
    </lineage>
</organism>
<dbReference type="EMBL" id="SPHZ02000003">
    <property type="protein sequence ID" value="KAF0928151.1"/>
    <property type="molecule type" value="Genomic_DNA"/>
</dbReference>
<keyword evidence="3" id="KW-1185">Reference proteome</keyword>
<gene>
    <name evidence="2" type="ORF">E2562_038058</name>
</gene>
<dbReference type="AlphaFoldDB" id="A0A6G1EU54"/>
<evidence type="ECO:0000313" key="3">
    <source>
        <dbReference type="Proteomes" id="UP000479710"/>
    </source>
</evidence>
<comment type="caution">
    <text evidence="2">The sequence shown here is derived from an EMBL/GenBank/DDBJ whole genome shotgun (WGS) entry which is preliminary data.</text>
</comment>
<feature type="region of interest" description="Disordered" evidence="1">
    <location>
        <begin position="53"/>
        <end position="75"/>
    </location>
</feature>
<name>A0A6G1EU54_9ORYZ</name>
<accession>A0A6G1EU54</accession>
<evidence type="ECO:0000313" key="2">
    <source>
        <dbReference type="EMBL" id="KAF0928151.1"/>
    </source>
</evidence>